<sequence>MGVPLDTSETAHRRLWSENRSEERLLTLTFPVPAGYRLGNEDIDGEEAEWNSVEPLKTV</sequence>
<proteinExistence type="predicted"/>
<organism evidence="1 2">
    <name type="scientific">Dreissena polymorpha</name>
    <name type="common">Zebra mussel</name>
    <name type="synonym">Mytilus polymorpha</name>
    <dbReference type="NCBI Taxonomy" id="45954"/>
    <lineage>
        <taxon>Eukaryota</taxon>
        <taxon>Metazoa</taxon>
        <taxon>Spiralia</taxon>
        <taxon>Lophotrochozoa</taxon>
        <taxon>Mollusca</taxon>
        <taxon>Bivalvia</taxon>
        <taxon>Autobranchia</taxon>
        <taxon>Heteroconchia</taxon>
        <taxon>Euheterodonta</taxon>
        <taxon>Imparidentia</taxon>
        <taxon>Neoheterodontei</taxon>
        <taxon>Myida</taxon>
        <taxon>Dreissenoidea</taxon>
        <taxon>Dreissenidae</taxon>
        <taxon>Dreissena</taxon>
    </lineage>
</organism>
<reference evidence="1" key="1">
    <citation type="journal article" date="2019" name="bioRxiv">
        <title>The Genome of the Zebra Mussel, Dreissena polymorpha: A Resource for Invasive Species Research.</title>
        <authorList>
            <person name="McCartney M.A."/>
            <person name="Auch B."/>
            <person name="Kono T."/>
            <person name="Mallez S."/>
            <person name="Zhang Y."/>
            <person name="Obille A."/>
            <person name="Becker A."/>
            <person name="Abrahante J.E."/>
            <person name="Garbe J."/>
            <person name="Badalamenti J.P."/>
            <person name="Herman A."/>
            <person name="Mangelson H."/>
            <person name="Liachko I."/>
            <person name="Sullivan S."/>
            <person name="Sone E.D."/>
            <person name="Koren S."/>
            <person name="Silverstein K.A.T."/>
            <person name="Beckman K.B."/>
            <person name="Gohl D.M."/>
        </authorList>
    </citation>
    <scope>NUCLEOTIDE SEQUENCE</scope>
    <source>
        <strain evidence="1">Duluth1</strain>
        <tissue evidence="1">Whole animal</tissue>
    </source>
</reference>
<evidence type="ECO:0000313" key="1">
    <source>
        <dbReference type="EMBL" id="KAH3886246.1"/>
    </source>
</evidence>
<dbReference type="Proteomes" id="UP000828390">
    <property type="component" value="Unassembled WGS sequence"/>
</dbReference>
<reference evidence="1" key="2">
    <citation type="submission" date="2020-11" db="EMBL/GenBank/DDBJ databases">
        <authorList>
            <person name="McCartney M.A."/>
            <person name="Auch B."/>
            <person name="Kono T."/>
            <person name="Mallez S."/>
            <person name="Becker A."/>
            <person name="Gohl D.M."/>
            <person name="Silverstein K.A.T."/>
            <person name="Koren S."/>
            <person name="Bechman K.B."/>
            <person name="Herman A."/>
            <person name="Abrahante J.E."/>
            <person name="Garbe J."/>
        </authorList>
    </citation>
    <scope>NUCLEOTIDE SEQUENCE</scope>
    <source>
        <strain evidence="1">Duluth1</strain>
        <tissue evidence="1">Whole animal</tissue>
    </source>
</reference>
<protein>
    <submittedName>
        <fullName evidence="1">Uncharacterized protein</fullName>
    </submittedName>
</protein>
<gene>
    <name evidence="1" type="ORF">DPMN_010248</name>
</gene>
<dbReference type="EMBL" id="JAIWYP010000001">
    <property type="protein sequence ID" value="KAH3886246.1"/>
    <property type="molecule type" value="Genomic_DNA"/>
</dbReference>
<name>A0A9D4RZ20_DREPO</name>
<dbReference type="AlphaFoldDB" id="A0A9D4RZ20"/>
<accession>A0A9D4RZ20</accession>
<evidence type="ECO:0000313" key="2">
    <source>
        <dbReference type="Proteomes" id="UP000828390"/>
    </source>
</evidence>
<comment type="caution">
    <text evidence="1">The sequence shown here is derived from an EMBL/GenBank/DDBJ whole genome shotgun (WGS) entry which is preliminary data.</text>
</comment>
<keyword evidence="2" id="KW-1185">Reference proteome</keyword>